<keyword evidence="4" id="KW-0963">Cytoplasm</keyword>
<evidence type="ECO:0000256" key="3">
    <source>
        <dbReference type="ARBA" id="ARBA00022448"/>
    </source>
</evidence>
<dbReference type="GO" id="GO:0000055">
    <property type="term" value="P:ribosomal large subunit export from nucleus"/>
    <property type="evidence" value="ECO:0007669"/>
    <property type="project" value="TreeGrafter"/>
</dbReference>
<organism evidence="8 9">
    <name type="scientific">Cylindrodendrum hubeiense</name>
    <dbReference type="NCBI Taxonomy" id="595255"/>
    <lineage>
        <taxon>Eukaryota</taxon>
        <taxon>Fungi</taxon>
        <taxon>Dikarya</taxon>
        <taxon>Ascomycota</taxon>
        <taxon>Pezizomycotina</taxon>
        <taxon>Sordariomycetes</taxon>
        <taxon>Hypocreomycetidae</taxon>
        <taxon>Hypocreales</taxon>
        <taxon>Nectriaceae</taxon>
        <taxon>Cylindrodendrum</taxon>
    </lineage>
</organism>
<dbReference type="Pfam" id="PF09135">
    <property type="entry name" value="Alb1"/>
    <property type="match status" value="1"/>
</dbReference>
<dbReference type="OrthoDB" id="5304887at2759"/>
<evidence type="ECO:0008006" key="10">
    <source>
        <dbReference type="Google" id="ProtNLM"/>
    </source>
</evidence>
<name>A0A9P5GZV8_9HYPO</name>
<evidence type="ECO:0000256" key="5">
    <source>
        <dbReference type="ARBA" id="ARBA00022517"/>
    </source>
</evidence>
<feature type="compositionally biased region" description="Low complexity" evidence="7">
    <location>
        <begin position="32"/>
        <end position="43"/>
    </location>
</feature>
<evidence type="ECO:0000313" key="8">
    <source>
        <dbReference type="EMBL" id="KAF7536931.1"/>
    </source>
</evidence>
<sequence>MAKKGPSSRSRAARRATSPGIDLDKSLKDVKPPTSTTSTTRPSVLAVHQSAGVSKKFKGGRKSQMSAKARKRHEKGLEMAEAIIERTHKKVEGSIDRGRSVKQRSKAWEDINKIAEAEELRLKELQMKKEAEGGDGWETDEDMATATGETVTAPAVAAPAPAAVPLPMDDDDEIL</sequence>
<keyword evidence="5" id="KW-0690">Ribosome biogenesis</keyword>
<gene>
    <name evidence="8" type="ORF">G7Z17_g12952</name>
</gene>
<keyword evidence="9" id="KW-1185">Reference proteome</keyword>
<accession>A0A9P5GZV8</accession>
<dbReference type="InterPro" id="IPR022784">
    <property type="entry name" value="Ribosome_bgen_Alb1"/>
</dbReference>
<comment type="subcellular location">
    <subcellularLocation>
        <location evidence="2">Cytoplasm</location>
    </subcellularLocation>
    <subcellularLocation>
        <location evidence="1">Nucleus</location>
    </subcellularLocation>
</comment>
<feature type="compositionally biased region" description="Basic and acidic residues" evidence="7">
    <location>
        <begin position="22"/>
        <end position="31"/>
    </location>
</feature>
<evidence type="ECO:0000256" key="2">
    <source>
        <dbReference type="ARBA" id="ARBA00004496"/>
    </source>
</evidence>
<protein>
    <recommendedName>
        <fullName evidence="10">Alb1-domain-containing protein</fullName>
    </recommendedName>
</protein>
<feature type="compositionally biased region" description="Low complexity" evidence="7">
    <location>
        <begin position="151"/>
        <end position="165"/>
    </location>
</feature>
<dbReference type="GO" id="GO:0005737">
    <property type="term" value="C:cytoplasm"/>
    <property type="evidence" value="ECO:0007669"/>
    <property type="project" value="UniProtKB-SubCell"/>
</dbReference>
<evidence type="ECO:0000256" key="1">
    <source>
        <dbReference type="ARBA" id="ARBA00004123"/>
    </source>
</evidence>
<proteinExistence type="predicted"/>
<reference evidence="8" key="1">
    <citation type="submission" date="2020-03" db="EMBL/GenBank/DDBJ databases">
        <title>Draft Genome Sequence of Cylindrodendrum hubeiense.</title>
        <authorList>
            <person name="Buettner E."/>
            <person name="Kellner H."/>
        </authorList>
    </citation>
    <scope>NUCLEOTIDE SEQUENCE</scope>
    <source>
        <strain evidence="8">IHI 201604</strain>
    </source>
</reference>
<dbReference type="AlphaFoldDB" id="A0A9P5GZV8"/>
<evidence type="ECO:0000256" key="7">
    <source>
        <dbReference type="SAM" id="MobiDB-lite"/>
    </source>
</evidence>
<dbReference type="EMBL" id="JAANBB010000654">
    <property type="protein sequence ID" value="KAF7536931.1"/>
    <property type="molecule type" value="Genomic_DNA"/>
</dbReference>
<feature type="region of interest" description="Disordered" evidence="7">
    <location>
        <begin position="151"/>
        <end position="175"/>
    </location>
</feature>
<dbReference type="PANTHER" id="PTHR28280:SF1">
    <property type="entry name" value="SHUTTLING PRE-60S FACTOR ECM1"/>
    <property type="match status" value="1"/>
</dbReference>
<evidence type="ECO:0000256" key="4">
    <source>
        <dbReference type="ARBA" id="ARBA00022490"/>
    </source>
</evidence>
<feature type="region of interest" description="Disordered" evidence="7">
    <location>
        <begin position="1"/>
        <end position="75"/>
    </location>
</feature>
<comment type="caution">
    <text evidence="8">The sequence shown here is derived from an EMBL/GenBank/DDBJ whole genome shotgun (WGS) entry which is preliminary data.</text>
</comment>
<keyword evidence="6" id="KW-0539">Nucleus</keyword>
<dbReference type="GO" id="GO:0005730">
    <property type="term" value="C:nucleolus"/>
    <property type="evidence" value="ECO:0007669"/>
    <property type="project" value="TreeGrafter"/>
</dbReference>
<evidence type="ECO:0000256" key="6">
    <source>
        <dbReference type="ARBA" id="ARBA00023242"/>
    </source>
</evidence>
<keyword evidence="3" id="KW-0813">Transport</keyword>
<dbReference type="PANTHER" id="PTHR28280">
    <property type="entry name" value="SHUTTLING PRE-60S FACTOR ECM1"/>
    <property type="match status" value="1"/>
</dbReference>
<evidence type="ECO:0000313" key="9">
    <source>
        <dbReference type="Proteomes" id="UP000722485"/>
    </source>
</evidence>
<dbReference type="Proteomes" id="UP000722485">
    <property type="component" value="Unassembled WGS sequence"/>
</dbReference>
<dbReference type="InterPro" id="IPR053278">
    <property type="entry name" value="Pre-60S_factor_ECM1"/>
</dbReference>
<dbReference type="GO" id="GO:0030687">
    <property type="term" value="C:preribosome, large subunit precursor"/>
    <property type="evidence" value="ECO:0007669"/>
    <property type="project" value="TreeGrafter"/>
</dbReference>